<reference evidence="4 5" key="1">
    <citation type="submission" date="2020-03" db="EMBL/GenBank/DDBJ databases">
        <title>Dissostichus mawsoni Genome sequencing and assembly.</title>
        <authorList>
            <person name="Park H."/>
        </authorList>
    </citation>
    <scope>NUCLEOTIDE SEQUENCE [LARGE SCALE GENOMIC DNA]</scope>
    <source>
        <strain evidence="4">DM0001</strain>
        <tissue evidence="4">Muscle</tissue>
    </source>
</reference>
<proteinExistence type="predicted"/>
<protein>
    <recommendedName>
        <fullName evidence="3">CxC3 like cysteine cluster domain-containing protein</fullName>
    </recommendedName>
</protein>
<dbReference type="Pfam" id="PF18804">
    <property type="entry name" value="CxC3"/>
    <property type="match status" value="1"/>
</dbReference>
<feature type="region of interest" description="Disordered" evidence="2">
    <location>
        <begin position="94"/>
        <end position="119"/>
    </location>
</feature>
<sequence length="413" mass="46642">MFVFLGITMSDSELQDVLKSLDVVEQEQEELNNELLKSLDDLVEQAEQEELNNELQGPDNLISKLRDEEAAAPVKTPEPIVKWKKRDVDGNQIFERPKASRNLPNQAGPSRRKAPRVDAPDTDCEMVFAPETVECFLQDLQLSLSDASGDELETSAPTAPLMASLDWGTRKSLFLERWKTERPRLINSTAAQENVANRICQQCGSNPAAVRCRDCRPHPFLCAECDVSMHTRHVLHNRDAMTAGFFQPLPPTTFVADKALSHCGRHDLSMPELSCHTCDATWAAGLDDLIQSGYWPATLHFSTIYETDVFYSFEEMKMAAPGLSCQAFLRMLDQRTFRFGRSGKISADNFQQSFFEWEAVRFEVENICKEESFICPACTPDMLAVSVDGNRKHYCFKHAARYSAMFLISVFNS</sequence>
<evidence type="ECO:0000313" key="4">
    <source>
        <dbReference type="EMBL" id="KAF3832939.1"/>
    </source>
</evidence>
<keyword evidence="1" id="KW-0175">Coiled coil</keyword>
<evidence type="ECO:0000313" key="5">
    <source>
        <dbReference type="Proteomes" id="UP000518266"/>
    </source>
</evidence>
<dbReference type="PANTHER" id="PTHR33104">
    <property type="entry name" value="SI:DKEY-29D5.2"/>
    <property type="match status" value="1"/>
</dbReference>
<gene>
    <name evidence="4" type="ORF">F7725_026604</name>
</gene>
<dbReference type="Proteomes" id="UP000518266">
    <property type="component" value="Unassembled WGS sequence"/>
</dbReference>
<organism evidence="4 5">
    <name type="scientific">Dissostichus mawsoni</name>
    <name type="common">Antarctic cod</name>
    <dbReference type="NCBI Taxonomy" id="36200"/>
    <lineage>
        <taxon>Eukaryota</taxon>
        <taxon>Metazoa</taxon>
        <taxon>Chordata</taxon>
        <taxon>Craniata</taxon>
        <taxon>Vertebrata</taxon>
        <taxon>Euteleostomi</taxon>
        <taxon>Actinopterygii</taxon>
        <taxon>Neopterygii</taxon>
        <taxon>Teleostei</taxon>
        <taxon>Neoteleostei</taxon>
        <taxon>Acanthomorphata</taxon>
        <taxon>Eupercaria</taxon>
        <taxon>Perciformes</taxon>
        <taxon>Notothenioidei</taxon>
        <taxon>Nototheniidae</taxon>
        <taxon>Dissostichus</taxon>
    </lineage>
</organism>
<evidence type="ECO:0000259" key="3">
    <source>
        <dbReference type="Pfam" id="PF18804"/>
    </source>
</evidence>
<dbReference type="PANTHER" id="PTHR33104:SF2">
    <property type="entry name" value="CXC3 LIKE CYSTEINE CLUSTER DOMAIN-CONTAINING PROTEIN"/>
    <property type="match status" value="1"/>
</dbReference>
<evidence type="ECO:0000256" key="1">
    <source>
        <dbReference type="SAM" id="Coils"/>
    </source>
</evidence>
<dbReference type="InterPro" id="IPR040564">
    <property type="entry name" value="CxC3-like"/>
</dbReference>
<evidence type="ECO:0000256" key="2">
    <source>
        <dbReference type="SAM" id="MobiDB-lite"/>
    </source>
</evidence>
<comment type="caution">
    <text evidence="4">The sequence shown here is derived from an EMBL/GenBank/DDBJ whole genome shotgun (WGS) entry which is preliminary data.</text>
</comment>
<feature type="coiled-coil region" evidence="1">
    <location>
        <begin position="14"/>
        <end position="56"/>
    </location>
</feature>
<keyword evidence="5" id="KW-1185">Reference proteome</keyword>
<name>A0A7J5X8E5_DISMA</name>
<dbReference type="AlphaFoldDB" id="A0A7J5X8E5"/>
<dbReference type="EMBL" id="JAAKFY010000027">
    <property type="protein sequence ID" value="KAF3832939.1"/>
    <property type="molecule type" value="Genomic_DNA"/>
</dbReference>
<dbReference type="OrthoDB" id="8872203at2759"/>
<accession>A0A7J5X8E5</accession>
<feature type="domain" description="CxC3 like cysteine cluster" evidence="3">
    <location>
        <begin position="261"/>
        <end position="333"/>
    </location>
</feature>
<dbReference type="CDD" id="cd19757">
    <property type="entry name" value="Bbox1"/>
    <property type="match status" value="1"/>
</dbReference>